<comment type="caution">
    <text evidence="2">The sequence shown here is derived from an EMBL/GenBank/DDBJ whole genome shotgun (WGS) entry which is preliminary data.</text>
</comment>
<evidence type="ECO:0000313" key="3">
    <source>
        <dbReference type="Proteomes" id="UP001066276"/>
    </source>
</evidence>
<dbReference type="Proteomes" id="UP001066276">
    <property type="component" value="Chromosome 9"/>
</dbReference>
<organism evidence="2 3">
    <name type="scientific">Pleurodeles waltl</name>
    <name type="common">Iberian ribbed newt</name>
    <dbReference type="NCBI Taxonomy" id="8319"/>
    <lineage>
        <taxon>Eukaryota</taxon>
        <taxon>Metazoa</taxon>
        <taxon>Chordata</taxon>
        <taxon>Craniata</taxon>
        <taxon>Vertebrata</taxon>
        <taxon>Euteleostomi</taxon>
        <taxon>Amphibia</taxon>
        <taxon>Batrachia</taxon>
        <taxon>Caudata</taxon>
        <taxon>Salamandroidea</taxon>
        <taxon>Salamandridae</taxon>
        <taxon>Pleurodelinae</taxon>
        <taxon>Pleurodeles</taxon>
    </lineage>
</organism>
<dbReference type="AlphaFoldDB" id="A0AAV7N3M2"/>
<evidence type="ECO:0000313" key="2">
    <source>
        <dbReference type="EMBL" id="KAJ1110625.1"/>
    </source>
</evidence>
<keyword evidence="3" id="KW-1185">Reference proteome</keyword>
<reference evidence="2" key="1">
    <citation type="journal article" date="2022" name="bioRxiv">
        <title>Sequencing and chromosome-scale assembly of the giantPleurodeles waltlgenome.</title>
        <authorList>
            <person name="Brown T."/>
            <person name="Elewa A."/>
            <person name="Iarovenko S."/>
            <person name="Subramanian E."/>
            <person name="Araus A.J."/>
            <person name="Petzold A."/>
            <person name="Susuki M."/>
            <person name="Suzuki K.-i.T."/>
            <person name="Hayashi T."/>
            <person name="Toyoda A."/>
            <person name="Oliveira C."/>
            <person name="Osipova E."/>
            <person name="Leigh N.D."/>
            <person name="Simon A."/>
            <person name="Yun M.H."/>
        </authorList>
    </citation>
    <scope>NUCLEOTIDE SEQUENCE</scope>
    <source>
        <strain evidence="2">20211129_DDA</strain>
        <tissue evidence="2">Liver</tissue>
    </source>
</reference>
<keyword evidence="1" id="KW-0812">Transmembrane</keyword>
<dbReference type="EMBL" id="JANPWB010000013">
    <property type="protein sequence ID" value="KAJ1110625.1"/>
    <property type="molecule type" value="Genomic_DNA"/>
</dbReference>
<protein>
    <submittedName>
        <fullName evidence="2">Uncharacterized protein</fullName>
    </submittedName>
</protein>
<accession>A0AAV7N3M2</accession>
<keyword evidence="1" id="KW-0472">Membrane</keyword>
<feature type="transmembrane region" description="Helical" evidence="1">
    <location>
        <begin position="64"/>
        <end position="83"/>
    </location>
</feature>
<name>A0AAV7N3M2_PLEWA</name>
<keyword evidence="1" id="KW-1133">Transmembrane helix</keyword>
<proteinExistence type="predicted"/>
<gene>
    <name evidence="2" type="ORF">NDU88_007974</name>
</gene>
<sequence>MCCVAVGNVVELHFGTTCSLPVMRPSWYQKGKAYGHPPDKEEELLRQFERDGAPPGRGFSMHQFSMVLLTATCLFFLLLCLTYRRTRARGKVLFSFFLPDPTMCLDLRVTEKLSERGIRKADHK</sequence>
<evidence type="ECO:0000256" key="1">
    <source>
        <dbReference type="SAM" id="Phobius"/>
    </source>
</evidence>